<dbReference type="EMBL" id="HBUF01230285">
    <property type="protein sequence ID" value="CAG6673083.1"/>
    <property type="molecule type" value="Transcribed_RNA"/>
</dbReference>
<evidence type="ECO:0000313" key="1">
    <source>
        <dbReference type="EMBL" id="CAG6673083.1"/>
    </source>
</evidence>
<dbReference type="AlphaFoldDB" id="A0A8D8WVV5"/>
<organism evidence="1">
    <name type="scientific">Cacopsylla melanoneura</name>
    <dbReference type="NCBI Taxonomy" id="428564"/>
    <lineage>
        <taxon>Eukaryota</taxon>
        <taxon>Metazoa</taxon>
        <taxon>Ecdysozoa</taxon>
        <taxon>Arthropoda</taxon>
        <taxon>Hexapoda</taxon>
        <taxon>Insecta</taxon>
        <taxon>Pterygota</taxon>
        <taxon>Neoptera</taxon>
        <taxon>Paraneoptera</taxon>
        <taxon>Hemiptera</taxon>
        <taxon>Sternorrhyncha</taxon>
        <taxon>Psylloidea</taxon>
        <taxon>Psyllidae</taxon>
        <taxon>Psyllinae</taxon>
        <taxon>Cacopsylla</taxon>
    </lineage>
</organism>
<proteinExistence type="predicted"/>
<dbReference type="EMBL" id="HBUF01570175">
    <property type="protein sequence ID" value="CAG6766164.1"/>
    <property type="molecule type" value="Transcribed_RNA"/>
</dbReference>
<name>A0A8D8WVV5_9HEMI</name>
<sequence>MICFCFYFLHEDNKHIIVFIQMKTILSSNEANSVFLPNDVTLKISIVSKMKFSSLMRIFIFKENPPYSLNGTRNKKIINYRFPGNYFPPSCTKLSSRKLKTVVRRLKILKGKP</sequence>
<reference evidence="1" key="1">
    <citation type="submission" date="2021-05" db="EMBL/GenBank/DDBJ databases">
        <authorList>
            <person name="Alioto T."/>
            <person name="Alioto T."/>
            <person name="Gomez Garrido J."/>
        </authorList>
    </citation>
    <scope>NUCLEOTIDE SEQUENCE</scope>
</reference>
<protein>
    <submittedName>
        <fullName evidence="1">Uncharacterized protein</fullName>
    </submittedName>
</protein>
<accession>A0A8D8WVV5</accession>